<reference evidence="1 2" key="1">
    <citation type="submission" date="2010-03" db="EMBL/GenBank/DDBJ databases">
        <title>The genome sequence of Faecalibacterium prausnitzii SL3/3.</title>
        <authorList>
            <consortium name="metaHIT consortium -- http://www.metahit.eu/"/>
            <person name="Pajon A."/>
            <person name="Turner K."/>
            <person name="Parkhill J."/>
            <person name="Duncan S."/>
            <person name="Flint H."/>
        </authorList>
    </citation>
    <scope>NUCLEOTIDE SEQUENCE [LARGE SCALE GENOMIC DNA]</scope>
    <source>
        <strain evidence="1 2">SL3/3</strain>
    </source>
</reference>
<dbReference type="RefSeq" id="WP_015537930.1">
    <property type="nucleotide sequence ID" value="NC_021020.1"/>
</dbReference>
<dbReference type="PATRIC" id="fig|657322.3.peg.2144"/>
<dbReference type="HOGENOM" id="CLU_3233892_0_0_9"/>
<accession>D4KC46</accession>
<proteinExistence type="predicted"/>
<sequence length="43" mass="5088">MKGETHTYEDHDNNNEKIHLTVKDFTFGYSIDHIERVAKIVLQ</sequence>
<evidence type="ECO:0000313" key="2">
    <source>
        <dbReference type="Proteomes" id="UP000007059"/>
    </source>
</evidence>
<protein>
    <submittedName>
        <fullName evidence="1">Uncharacterized protein</fullName>
    </submittedName>
</protein>
<evidence type="ECO:0000313" key="1">
    <source>
        <dbReference type="EMBL" id="CBL02409.1"/>
    </source>
</evidence>
<dbReference type="AlphaFoldDB" id="D4KC46"/>
<dbReference type="EMBL" id="FP929046">
    <property type="protein sequence ID" value="CBL02409.1"/>
    <property type="molecule type" value="Genomic_DNA"/>
</dbReference>
<dbReference type="KEGG" id="fpa:FPR_22220"/>
<organism evidence="1 2">
    <name type="scientific">Faecalibacterium prausnitzii SL3/3</name>
    <dbReference type="NCBI Taxonomy" id="657322"/>
    <lineage>
        <taxon>Bacteria</taxon>
        <taxon>Bacillati</taxon>
        <taxon>Bacillota</taxon>
        <taxon>Clostridia</taxon>
        <taxon>Eubacteriales</taxon>
        <taxon>Oscillospiraceae</taxon>
        <taxon>Faecalibacterium</taxon>
    </lineage>
</organism>
<name>D4KC46_9FIRM</name>
<gene>
    <name evidence="1" type="ORF">FPR_22220</name>
</gene>
<reference evidence="1 2" key="2">
    <citation type="submission" date="2010-03" db="EMBL/GenBank/DDBJ databases">
        <authorList>
            <person name="Pajon A."/>
        </authorList>
    </citation>
    <scope>NUCLEOTIDE SEQUENCE [LARGE SCALE GENOMIC DNA]</scope>
    <source>
        <strain evidence="1 2">SL3/3</strain>
    </source>
</reference>
<dbReference type="Proteomes" id="UP000007059">
    <property type="component" value="Chromosome"/>
</dbReference>